<feature type="domain" description="Major facilitator superfamily (MFS) profile" evidence="8">
    <location>
        <begin position="232"/>
        <end position="660"/>
    </location>
</feature>
<dbReference type="VEuPathDB" id="GiardiaDB:GLP15_4086"/>
<dbReference type="InterPro" id="IPR036259">
    <property type="entry name" value="MFS_trans_sf"/>
</dbReference>
<keyword evidence="6 7" id="KW-0472">Membrane</keyword>
<dbReference type="AlphaFoldDB" id="E1F9I1"/>
<feature type="transmembrane region" description="Helical" evidence="7">
    <location>
        <begin position="569"/>
        <end position="592"/>
    </location>
</feature>
<dbReference type="OrthoDB" id="3936150at2759"/>
<dbReference type="STRING" id="658858.E1F9I1"/>
<organism evidence="9 10">
    <name type="scientific">Giardia intestinalis (strain P15)</name>
    <name type="common">Giardia lamblia</name>
    <dbReference type="NCBI Taxonomy" id="658858"/>
    <lineage>
        <taxon>Eukaryota</taxon>
        <taxon>Metamonada</taxon>
        <taxon>Diplomonadida</taxon>
        <taxon>Hexamitidae</taxon>
        <taxon>Giardiinae</taxon>
        <taxon>Giardia</taxon>
    </lineage>
</organism>
<name>E1F9I1_GIAIA</name>
<feature type="transmembrane region" description="Helical" evidence="7">
    <location>
        <begin position="513"/>
        <end position="533"/>
    </location>
</feature>
<evidence type="ECO:0000256" key="5">
    <source>
        <dbReference type="ARBA" id="ARBA00022989"/>
    </source>
</evidence>
<keyword evidence="4 7" id="KW-0812">Transmembrane</keyword>
<evidence type="ECO:0000259" key="8">
    <source>
        <dbReference type="PROSITE" id="PS50850"/>
    </source>
</evidence>
<evidence type="ECO:0000256" key="1">
    <source>
        <dbReference type="ARBA" id="ARBA00004651"/>
    </source>
</evidence>
<dbReference type="PANTHER" id="PTHR43414:SF6">
    <property type="entry name" value="MULTIDRUG RESISTANCE PROTEIN MDTG"/>
    <property type="match status" value="1"/>
</dbReference>
<sequence>MHENIERVIGCFIEVDFTNLNAMANLVLNPAGEARARTQYRCFEYLRLLVAAAGHALDAYGLGDSNRDHYLGDCIQRTDILELVVRAAGCTAAGPSSTPLDADSPKMDLHLPEAMGASDAALSATDPVEAHRRYQNYCAEMNRVHPDPLHPAPELATTETYFKLVDHLFSSLVYVEKLMGTPKIDWNADHFTLDYKPCPDEVKLVINLDAEAISAMDNNKDLQDKPNWCANRVWYVMVLGFFLGTSLSLVALTVPFYLTHLGANASQTANIQSFFNLAQLFFCPLWLWISEIIGRKPVYIVLFAGYAVTTGLTGLAPIIFQTKGNFEANPQEQISYILGMRFVTGIFAYAIPIGFVTVTDLASPRARPMALIAVNVMTLVGTAIASVIIAFIFTTGTYTGDNVKSFLHTFYLATALLVIGLIFSCFFRESSAGVIARKAAKKMGKTESQAYKTNVKRDNFFVTFRDILKNKELILLWFAYVFQIFCSQLPVATRGFLVAKFYGFTSAQEAKQLNALSDIVAIALTVCFVFGLTRIIANRIGELRVIIISVYFAMLPSLLRWAVDPPIPKWIMFLPFNTIAFSLGDALFIQFVTLYTTPKNRGTLLGLFQIGNSVGRFGSALMGGELYNWSWRDGSIFFLLYGFTSLLLLCFVKPPLEQNTAAQIEQRQLEQKRRQAFV</sequence>
<protein>
    <submittedName>
        <fullName evidence="9">Major Facilitator Superfamily transporter</fullName>
    </submittedName>
</protein>
<evidence type="ECO:0000313" key="10">
    <source>
        <dbReference type="Proteomes" id="UP000008974"/>
    </source>
</evidence>
<dbReference type="OMA" id="TANIQSF"/>
<proteinExistence type="predicted"/>
<keyword evidence="5 7" id="KW-1133">Transmembrane helix</keyword>
<evidence type="ECO:0000256" key="6">
    <source>
        <dbReference type="ARBA" id="ARBA00023136"/>
    </source>
</evidence>
<dbReference type="InterPro" id="IPR011701">
    <property type="entry name" value="MFS"/>
</dbReference>
<feature type="transmembrane region" description="Helical" evidence="7">
    <location>
        <begin position="405"/>
        <end position="427"/>
    </location>
</feature>
<comment type="caution">
    <text evidence="9">The sequence shown here is derived from an EMBL/GenBank/DDBJ whole genome shotgun (WGS) entry which is preliminary data.</text>
</comment>
<reference evidence="9 10" key="1">
    <citation type="journal article" date="2010" name="BMC Genomics">
        <title>Genome analysis and comparative genomics of a Giardia intestinalis assemblage E isolate.</title>
        <authorList>
            <person name="Jerlstrom-Hultqvist J."/>
            <person name="Franzen O."/>
            <person name="Ankarklev J."/>
            <person name="Xu F."/>
            <person name="Nohynkova E."/>
            <person name="Andersson J.O."/>
            <person name="Svard S.G."/>
            <person name="Andersson B."/>
        </authorList>
    </citation>
    <scope>NUCLEOTIDE SEQUENCE [LARGE SCALE GENOMIC DNA]</scope>
    <source>
        <strain evidence="9 10">P15</strain>
    </source>
</reference>
<feature type="transmembrane region" description="Helical" evidence="7">
    <location>
        <begin position="370"/>
        <end position="393"/>
    </location>
</feature>
<feature type="transmembrane region" description="Helical" evidence="7">
    <location>
        <begin position="270"/>
        <end position="289"/>
    </location>
</feature>
<dbReference type="GO" id="GO:0005886">
    <property type="term" value="C:plasma membrane"/>
    <property type="evidence" value="ECO:0007669"/>
    <property type="project" value="UniProtKB-SubCell"/>
</dbReference>
<feature type="transmembrane region" description="Helical" evidence="7">
    <location>
        <begin position="634"/>
        <end position="652"/>
    </location>
</feature>
<feature type="transmembrane region" description="Helical" evidence="7">
    <location>
        <begin position="233"/>
        <end position="258"/>
    </location>
</feature>
<dbReference type="GO" id="GO:0022857">
    <property type="term" value="F:transmembrane transporter activity"/>
    <property type="evidence" value="ECO:0007669"/>
    <property type="project" value="InterPro"/>
</dbReference>
<feature type="transmembrane region" description="Helical" evidence="7">
    <location>
        <begin position="473"/>
        <end position="493"/>
    </location>
</feature>
<accession>E1F9I1</accession>
<feature type="transmembrane region" description="Helical" evidence="7">
    <location>
        <begin position="298"/>
        <end position="320"/>
    </location>
</feature>
<dbReference type="EMBL" id="ACVC01000581">
    <property type="protein sequence ID" value="EFO60883.1"/>
    <property type="molecule type" value="Genomic_DNA"/>
</dbReference>
<dbReference type="PROSITE" id="PS50850">
    <property type="entry name" value="MFS"/>
    <property type="match status" value="1"/>
</dbReference>
<feature type="transmembrane region" description="Helical" evidence="7">
    <location>
        <begin position="604"/>
        <end position="622"/>
    </location>
</feature>
<feature type="transmembrane region" description="Helical" evidence="7">
    <location>
        <begin position="545"/>
        <end position="563"/>
    </location>
</feature>
<evidence type="ECO:0000256" key="7">
    <source>
        <dbReference type="SAM" id="Phobius"/>
    </source>
</evidence>
<dbReference type="Pfam" id="PF07690">
    <property type="entry name" value="MFS_1"/>
    <property type="match status" value="1"/>
</dbReference>
<keyword evidence="3" id="KW-1003">Cell membrane</keyword>
<dbReference type="Proteomes" id="UP000008974">
    <property type="component" value="Unassembled WGS sequence"/>
</dbReference>
<evidence type="ECO:0000256" key="4">
    <source>
        <dbReference type="ARBA" id="ARBA00022692"/>
    </source>
</evidence>
<evidence type="ECO:0000256" key="3">
    <source>
        <dbReference type="ARBA" id="ARBA00022475"/>
    </source>
</evidence>
<comment type="subcellular location">
    <subcellularLocation>
        <location evidence="1">Cell membrane</location>
        <topology evidence="1">Multi-pass membrane protein</topology>
    </subcellularLocation>
</comment>
<dbReference type="InterPro" id="IPR020846">
    <property type="entry name" value="MFS_dom"/>
</dbReference>
<dbReference type="SUPFAM" id="SSF103473">
    <property type="entry name" value="MFS general substrate transporter"/>
    <property type="match status" value="1"/>
</dbReference>
<feature type="transmembrane region" description="Helical" evidence="7">
    <location>
        <begin position="340"/>
        <end position="358"/>
    </location>
</feature>
<dbReference type="Gene3D" id="1.20.1250.20">
    <property type="entry name" value="MFS general substrate transporter like domains"/>
    <property type="match status" value="1"/>
</dbReference>
<keyword evidence="2" id="KW-0813">Transport</keyword>
<evidence type="ECO:0000313" key="9">
    <source>
        <dbReference type="EMBL" id="EFO60883.1"/>
    </source>
</evidence>
<evidence type="ECO:0000256" key="2">
    <source>
        <dbReference type="ARBA" id="ARBA00022448"/>
    </source>
</evidence>
<gene>
    <name evidence="9" type="ORF">GLP15_4086</name>
</gene>
<dbReference type="PANTHER" id="PTHR43414">
    <property type="entry name" value="MULTIDRUG RESISTANCE PROTEIN MDTG"/>
    <property type="match status" value="1"/>
</dbReference>